<proteinExistence type="predicted"/>
<evidence type="ECO:0000313" key="2">
    <source>
        <dbReference type="Proteomes" id="UP001046350"/>
    </source>
</evidence>
<gene>
    <name evidence="1" type="ORF">KSS94_08775</name>
</gene>
<sequence length="178" mass="18929">MAGNGNSGRPGLPASVHLLNGNRSKLSPAQLMNEIKDPSVPVGVPPKPDFLEGAAAVEWTRITEALLALGWLAKLDQMALATYCQAYADWLRFQSLIAKKNSESADGLGGEVQTFKTGAQQTHVLRQLANDAEKRANAAGAQFGLSPLARRNMRAAAPAGQGELFPNAERDAAAKYFT</sequence>
<dbReference type="Pfam" id="PF05119">
    <property type="entry name" value="Terminase_4"/>
    <property type="match status" value="1"/>
</dbReference>
<dbReference type="RefSeq" id="WP_217842601.1">
    <property type="nucleotide sequence ID" value="NZ_CP077076.1"/>
</dbReference>
<evidence type="ECO:0000313" key="1">
    <source>
        <dbReference type="EMBL" id="QXH53192.1"/>
    </source>
</evidence>
<dbReference type="EMBL" id="CP077076">
    <property type="protein sequence ID" value="QXH53192.1"/>
    <property type="molecule type" value="Genomic_DNA"/>
</dbReference>
<protein>
    <submittedName>
        <fullName evidence="1">Phage terminase small subunit P27 family</fullName>
    </submittedName>
</protein>
<accession>A0ABX8NAZ7</accession>
<keyword evidence="2" id="KW-1185">Reference proteome</keyword>
<dbReference type="NCBIfam" id="TIGR01558">
    <property type="entry name" value="sm_term_P27"/>
    <property type="match status" value="1"/>
</dbReference>
<dbReference type="InterPro" id="IPR006448">
    <property type="entry name" value="Phage_term_ssu_P27"/>
</dbReference>
<name>A0ABX8NAZ7_9PSED</name>
<dbReference type="Proteomes" id="UP001046350">
    <property type="component" value="Chromosome"/>
</dbReference>
<organism evidence="1 2">
    <name type="scientific">Pseudomonas fakonensis</name>
    <dbReference type="NCBI Taxonomy" id="2842355"/>
    <lineage>
        <taxon>Bacteria</taxon>
        <taxon>Pseudomonadati</taxon>
        <taxon>Pseudomonadota</taxon>
        <taxon>Gammaproteobacteria</taxon>
        <taxon>Pseudomonadales</taxon>
        <taxon>Pseudomonadaceae</taxon>
        <taxon>Pseudomonas</taxon>
    </lineage>
</organism>
<reference evidence="1" key="1">
    <citation type="journal article" date="2021" name="Microorganisms">
        <title>The Ever-Expanding Pseudomonas Genus: Description of 43 New Species and Partition of the Pseudomonas putida Group.</title>
        <authorList>
            <person name="Girard L."/>
            <person name="Lood C."/>
            <person name="Hofte M."/>
            <person name="Vandamme P."/>
            <person name="Rokni-Zadeh H."/>
            <person name="van Noort V."/>
            <person name="Lavigne R."/>
            <person name="De Mot R."/>
        </authorList>
    </citation>
    <scope>NUCLEOTIDE SEQUENCE</scope>
    <source>
        <strain evidence="1">COW40</strain>
    </source>
</reference>